<dbReference type="VEuPathDB" id="TriTrypDB:TcCLB.506993.40"/>
<dbReference type="VEuPathDB" id="TriTrypDB:C3747_17g243"/>
<feature type="region of interest" description="Disordered" evidence="1">
    <location>
        <begin position="124"/>
        <end position="146"/>
    </location>
</feature>
<evidence type="ECO:0000313" key="4">
    <source>
        <dbReference type="Proteomes" id="UP000246078"/>
    </source>
</evidence>
<feature type="chain" id="PRO_5016079713" evidence="2">
    <location>
        <begin position="25"/>
        <end position="183"/>
    </location>
</feature>
<feature type="compositionally biased region" description="Polar residues" evidence="1">
    <location>
        <begin position="47"/>
        <end position="56"/>
    </location>
</feature>
<dbReference type="Pfam" id="PF01456">
    <property type="entry name" value="Mucin"/>
    <property type="match status" value="1"/>
</dbReference>
<evidence type="ECO:0000256" key="2">
    <source>
        <dbReference type="SAM" id="SignalP"/>
    </source>
</evidence>
<keyword evidence="2" id="KW-0732">Signal</keyword>
<accession>A0A2V2XA77</accession>
<feature type="region of interest" description="Disordered" evidence="1">
    <location>
        <begin position="34"/>
        <end position="88"/>
    </location>
</feature>
<protein>
    <submittedName>
        <fullName evidence="3">Putative mucin TcMUCII</fullName>
    </submittedName>
</protein>
<evidence type="ECO:0000313" key="3">
    <source>
        <dbReference type="EMBL" id="PWV17758.1"/>
    </source>
</evidence>
<reference evidence="3 4" key="1">
    <citation type="journal article" date="2018" name="Microb. Genom.">
        <title>Expanding an expanded genome: long-read sequencing of Trypanosoma cruzi.</title>
        <authorList>
            <person name="Berna L."/>
            <person name="Rodriguez M."/>
            <person name="Chiribao M.L."/>
            <person name="Parodi-Talice A."/>
            <person name="Pita S."/>
            <person name="Rijo G."/>
            <person name="Alvarez-Valin F."/>
            <person name="Robello C."/>
        </authorList>
    </citation>
    <scope>NUCLEOTIDE SEQUENCE [LARGE SCALE GENOMIC DNA]</scope>
    <source>
        <strain evidence="3 4">TCC</strain>
    </source>
</reference>
<dbReference type="VEuPathDB" id="TriTrypDB:TcCL_ESM08755"/>
<organism evidence="3 4">
    <name type="scientific">Trypanosoma cruzi</name>
    <dbReference type="NCBI Taxonomy" id="5693"/>
    <lineage>
        <taxon>Eukaryota</taxon>
        <taxon>Discoba</taxon>
        <taxon>Euglenozoa</taxon>
        <taxon>Kinetoplastea</taxon>
        <taxon>Metakinetoplastina</taxon>
        <taxon>Trypanosomatida</taxon>
        <taxon>Trypanosomatidae</taxon>
        <taxon>Trypanosoma</taxon>
        <taxon>Schizotrypanum</taxon>
    </lineage>
</organism>
<feature type="compositionally biased region" description="Low complexity" evidence="1">
    <location>
        <begin position="128"/>
        <end position="146"/>
    </location>
</feature>
<dbReference type="VEuPathDB" id="TriTrypDB:ECC02_011855"/>
<feature type="compositionally biased region" description="Polar residues" evidence="1">
    <location>
        <begin position="63"/>
        <end position="88"/>
    </location>
</feature>
<gene>
    <name evidence="3" type="ORF">C3747_17g243</name>
</gene>
<dbReference type="InterPro" id="IPR000458">
    <property type="entry name" value="Tryp_mucin"/>
</dbReference>
<dbReference type="VEuPathDB" id="TriTrypDB:TcCLB.509097.60"/>
<evidence type="ECO:0000256" key="1">
    <source>
        <dbReference type="SAM" id="MobiDB-lite"/>
    </source>
</evidence>
<comment type="caution">
    <text evidence="3">The sequence shown here is derived from an EMBL/GenBank/DDBJ whole genome shotgun (WGS) entry which is preliminary data.</text>
</comment>
<dbReference type="EMBL" id="PRFC01000017">
    <property type="protein sequence ID" value="PWV17758.1"/>
    <property type="molecule type" value="Genomic_DNA"/>
</dbReference>
<sequence>MMMTMCRLLCALLVLALCCRPLLCVMATVDVKENDSGEVPTPDETRPGTNSLNPSAPTFLKPGTSNGTEKTQDLPTGGSSNGQVVSDLSGQSASQVSGVLLQPPTAPTVASVAQIVPIQSEKVQEKGTTASTTTTTTTTEAPTTTTTRAPSRLRRIDGSLSSSAWVCSPLLLAASALAYTAVG</sequence>
<name>A0A2V2XA77_TRYCR</name>
<proteinExistence type="predicted"/>
<feature type="signal peptide" evidence="2">
    <location>
        <begin position="1"/>
        <end position="24"/>
    </location>
</feature>
<dbReference type="Proteomes" id="UP000246078">
    <property type="component" value="Unassembled WGS sequence"/>
</dbReference>
<dbReference type="AlphaFoldDB" id="A0A2V2XA77"/>